<protein>
    <submittedName>
        <fullName evidence="2">Helix-turn-helix domain-containing protein</fullName>
    </submittedName>
</protein>
<dbReference type="Gene3D" id="1.10.260.40">
    <property type="entry name" value="lambda repressor-like DNA-binding domains"/>
    <property type="match status" value="1"/>
</dbReference>
<dbReference type="SUPFAM" id="SSF47413">
    <property type="entry name" value="lambda repressor-like DNA-binding domains"/>
    <property type="match status" value="1"/>
</dbReference>
<evidence type="ECO:0000313" key="3">
    <source>
        <dbReference type="Proteomes" id="UP001595729"/>
    </source>
</evidence>
<keyword evidence="3" id="KW-1185">Reference proteome</keyword>
<dbReference type="EMBL" id="JBHRXX010000001">
    <property type="protein sequence ID" value="MFC3682140.1"/>
    <property type="molecule type" value="Genomic_DNA"/>
</dbReference>
<evidence type="ECO:0000313" key="2">
    <source>
        <dbReference type="EMBL" id="MFC3682140.1"/>
    </source>
</evidence>
<evidence type="ECO:0000259" key="1">
    <source>
        <dbReference type="PROSITE" id="PS50943"/>
    </source>
</evidence>
<name>A0ABV7VXL5_9BURK</name>
<organism evidence="2 3">
    <name type="scientific">Hydrogenophaga luteola</name>
    <dbReference type="NCBI Taxonomy" id="1591122"/>
    <lineage>
        <taxon>Bacteria</taxon>
        <taxon>Pseudomonadati</taxon>
        <taxon>Pseudomonadota</taxon>
        <taxon>Betaproteobacteria</taxon>
        <taxon>Burkholderiales</taxon>
        <taxon>Comamonadaceae</taxon>
        <taxon>Hydrogenophaga</taxon>
    </lineage>
</organism>
<dbReference type="Pfam" id="PF13560">
    <property type="entry name" value="HTH_31"/>
    <property type="match status" value="1"/>
</dbReference>
<comment type="caution">
    <text evidence="2">The sequence shown here is derived from an EMBL/GenBank/DDBJ whole genome shotgun (WGS) entry which is preliminary data.</text>
</comment>
<dbReference type="PROSITE" id="PS50943">
    <property type="entry name" value="HTH_CROC1"/>
    <property type="match status" value="1"/>
</dbReference>
<dbReference type="SMART" id="SM00530">
    <property type="entry name" value="HTH_XRE"/>
    <property type="match status" value="1"/>
</dbReference>
<feature type="domain" description="HTH cro/C1-type" evidence="1">
    <location>
        <begin position="8"/>
        <end position="63"/>
    </location>
</feature>
<gene>
    <name evidence="2" type="ORF">ACFOPI_00960</name>
</gene>
<dbReference type="InterPro" id="IPR010982">
    <property type="entry name" value="Lambda_DNA-bd_dom_sf"/>
</dbReference>
<accession>A0ABV7VXL5</accession>
<dbReference type="CDD" id="cd00093">
    <property type="entry name" value="HTH_XRE"/>
    <property type="match status" value="1"/>
</dbReference>
<reference evidence="3" key="1">
    <citation type="journal article" date="2019" name="Int. J. Syst. Evol. Microbiol.">
        <title>The Global Catalogue of Microorganisms (GCM) 10K type strain sequencing project: providing services to taxonomists for standard genome sequencing and annotation.</title>
        <authorList>
            <consortium name="The Broad Institute Genomics Platform"/>
            <consortium name="The Broad Institute Genome Sequencing Center for Infectious Disease"/>
            <person name="Wu L."/>
            <person name="Ma J."/>
        </authorList>
    </citation>
    <scope>NUCLEOTIDE SEQUENCE [LARGE SCALE GENOMIC DNA]</scope>
    <source>
        <strain evidence="3">KCTC 42501</strain>
    </source>
</reference>
<dbReference type="InterPro" id="IPR001387">
    <property type="entry name" value="Cro/C1-type_HTH"/>
</dbReference>
<dbReference type="Proteomes" id="UP001595729">
    <property type="component" value="Unassembled WGS sequence"/>
</dbReference>
<sequence>MSPFSEFLHSIRVRHGLRQVELAKLVGYEQSYISALEVGLKGPPTEEFVERLTAAVPLTKEEQEALRAAAQASHRKLVIEPDAPADIYWLLRDLRGEVEHLTPAQVRMIREVLAFRGAMHESREPARRLKRRTSMEAPM</sequence>
<proteinExistence type="predicted"/>
<dbReference type="RefSeq" id="WP_382169847.1">
    <property type="nucleotide sequence ID" value="NZ_JBHRXX010000001.1"/>
</dbReference>